<protein>
    <submittedName>
        <fullName evidence="3">CRISPLD</fullName>
    </submittedName>
</protein>
<keyword evidence="4" id="KW-1185">Reference proteome</keyword>
<accession>A0A8S3V6Q5</accession>
<dbReference type="InterPro" id="IPR002413">
    <property type="entry name" value="V5_allergen-like"/>
</dbReference>
<dbReference type="Gene3D" id="3.40.33.10">
    <property type="entry name" value="CAP"/>
    <property type="match status" value="2"/>
</dbReference>
<dbReference type="PRINTS" id="PR00838">
    <property type="entry name" value="V5ALLERGEN"/>
</dbReference>
<proteinExistence type="predicted"/>
<name>A0A8S3V6Q5_MYTED</name>
<dbReference type="InterPro" id="IPR014044">
    <property type="entry name" value="CAP_dom"/>
</dbReference>
<dbReference type="OrthoDB" id="674273at2759"/>
<feature type="domain" description="SCP" evidence="2">
    <location>
        <begin position="8"/>
        <end position="171"/>
    </location>
</feature>
<feature type="compositionally biased region" description="Basic and acidic residues" evidence="1">
    <location>
        <begin position="190"/>
        <end position="227"/>
    </location>
</feature>
<dbReference type="PROSITE" id="PS01009">
    <property type="entry name" value="CRISP_1"/>
    <property type="match status" value="1"/>
</dbReference>
<evidence type="ECO:0000256" key="1">
    <source>
        <dbReference type="SAM" id="MobiDB-lite"/>
    </source>
</evidence>
<dbReference type="Proteomes" id="UP000683360">
    <property type="component" value="Unassembled WGS sequence"/>
</dbReference>
<reference evidence="3" key="1">
    <citation type="submission" date="2021-03" db="EMBL/GenBank/DDBJ databases">
        <authorList>
            <person name="Bekaert M."/>
        </authorList>
    </citation>
    <scope>NUCLEOTIDE SEQUENCE</scope>
</reference>
<evidence type="ECO:0000313" key="4">
    <source>
        <dbReference type="Proteomes" id="UP000683360"/>
    </source>
</evidence>
<feature type="region of interest" description="Disordered" evidence="1">
    <location>
        <begin position="172"/>
        <end position="227"/>
    </location>
</feature>
<evidence type="ECO:0000313" key="3">
    <source>
        <dbReference type="EMBL" id="CAG2253501.1"/>
    </source>
</evidence>
<sequence length="227" mass="24955">MGDELSQKEKDQIVSMHNRIRGEVSPAASPALPNLEWDDQLASKAEQWAQGCDFSHNQDKSSALGTVGENIAINQDPIHGGIKDWESEKSDWTYGNSDTGCTGGSCGHYTQVCTGGSCGHYTQMIWAATTKIGCGVYTCSQFTSTDGDDISGFDGYKYLVCNYYQAGNYPGEPPYKTGKGGKKTTGGENQQKEEHQLEDGKQQEEKHQRVDGRQQEKEEHKQVDGKQ</sequence>
<comment type="caution">
    <text evidence="3">The sequence shown here is derived from an EMBL/GenBank/DDBJ whole genome shotgun (WGS) entry which is preliminary data.</text>
</comment>
<dbReference type="PANTHER" id="PTHR10334">
    <property type="entry name" value="CYSTEINE-RICH SECRETORY PROTEIN-RELATED"/>
    <property type="match status" value="1"/>
</dbReference>
<dbReference type="SMART" id="SM00198">
    <property type="entry name" value="SCP"/>
    <property type="match status" value="1"/>
</dbReference>
<evidence type="ECO:0000259" key="2">
    <source>
        <dbReference type="SMART" id="SM00198"/>
    </source>
</evidence>
<dbReference type="AlphaFoldDB" id="A0A8S3V6Q5"/>
<dbReference type="GO" id="GO:0005576">
    <property type="term" value="C:extracellular region"/>
    <property type="evidence" value="ECO:0007669"/>
    <property type="project" value="InterPro"/>
</dbReference>
<dbReference type="PRINTS" id="PR00837">
    <property type="entry name" value="V5TPXLIKE"/>
</dbReference>
<dbReference type="InterPro" id="IPR018244">
    <property type="entry name" value="Allrgn_V5/Tpx1_CS"/>
</dbReference>
<dbReference type="InterPro" id="IPR001283">
    <property type="entry name" value="CRISP-related"/>
</dbReference>
<dbReference type="Pfam" id="PF00188">
    <property type="entry name" value="CAP"/>
    <property type="match status" value="1"/>
</dbReference>
<dbReference type="SUPFAM" id="SSF55797">
    <property type="entry name" value="PR-1-like"/>
    <property type="match status" value="1"/>
</dbReference>
<dbReference type="InterPro" id="IPR035940">
    <property type="entry name" value="CAP_sf"/>
</dbReference>
<dbReference type="EMBL" id="CAJPWZ010003152">
    <property type="protein sequence ID" value="CAG2253501.1"/>
    <property type="molecule type" value="Genomic_DNA"/>
</dbReference>
<organism evidence="3 4">
    <name type="scientific">Mytilus edulis</name>
    <name type="common">Blue mussel</name>
    <dbReference type="NCBI Taxonomy" id="6550"/>
    <lineage>
        <taxon>Eukaryota</taxon>
        <taxon>Metazoa</taxon>
        <taxon>Spiralia</taxon>
        <taxon>Lophotrochozoa</taxon>
        <taxon>Mollusca</taxon>
        <taxon>Bivalvia</taxon>
        <taxon>Autobranchia</taxon>
        <taxon>Pteriomorphia</taxon>
        <taxon>Mytilida</taxon>
        <taxon>Mytiloidea</taxon>
        <taxon>Mytilidae</taxon>
        <taxon>Mytilinae</taxon>
        <taxon>Mytilus</taxon>
    </lineage>
</organism>
<gene>
    <name evidence="3" type="ORF">MEDL_65031</name>
</gene>